<dbReference type="EMBL" id="HBEM01001550">
    <property type="protein sequence ID" value="CAD8430248.1"/>
    <property type="molecule type" value="Transcribed_RNA"/>
</dbReference>
<proteinExistence type="predicted"/>
<keyword evidence="1" id="KW-0805">Transcription regulation</keyword>
<dbReference type="Gene3D" id="1.10.150.60">
    <property type="entry name" value="ARID DNA-binding domain"/>
    <property type="match status" value="1"/>
</dbReference>
<evidence type="ECO:0000256" key="3">
    <source>
        <dbReference type="ARBA" id="ARBA00023163"/>
    </source>
</evidence>
<dbReference type="Pfam" id="PF01388">
    <property type="entry name" value="ARID"/>
    <property type="match status" value="1"/>
</dbReference>
<dbReference type="CDD" id="cd16100">
    <property type="entry name" value="ARID"/>
    <property type="match status" value="1"/>
</dbReference>
<evidence type="ECO:0000256" key="5">
    <source>
        <dbReference type="SAM" id="MobiDB-lite"/>
    </source>
</evidence>
<evidence type="ECO:0000313" key="7">
    <source>
        <dbReference type="EMBL" id="CAD8430248.1"/>
    </source>
</evidence>
<dbReference type="InterPro" id="IPR001606">
    <property type="entry name" value="ARID_dom"/>
</dbReference>
<dbReference type="PANTHER" id="PTHR15348">
    <property type="entry name" value="AT-RICH INTERACTIVE DOMAIN-CONTAINING PROTEIN ARID DOMAIN- CONTAINING PROTEIN DEAD RINGER PROTEIN B-CELL REGULATOR OF IGH TRANSCRIPTION BRIGHT"/>
    <property type="match status" value="1"/>
</dbReference>
<feature type="domain" description="ARID" evidence="6">
    <location>
        <begin position="51"/>
        <end position="145"/>
    </location>
</feature>
<reference evidence="7" key="1">
    <citation type="submission" date="2021-01" db="EMBL/GenBank/DDBJ databases">
        <authorList>
            <person name="Corre E."/>
            <person name="Pelletier E."/>
            <person name="Niang G."/>
            <person name="Scheremetjew M."/>
            <person name="Finn R."/>
            <person name="Kale V."/>
            <person name="Holt S."/>
            <person name="Cochrane G."/>
            <person name="Meng A."/>
            <person name="Brown T."/>
            <person name="Cohen L."/>
        </authorList>
    </citation>
    <scope>NUCLEOTIDE SEQUENCE</scope>
    <source>
        <strain evidence="7">CCMP2058</strain>
    </source>
</reference>
<sequence length="355" mass="40346">MLPLDPFESLSPKWICSYSRDHLRQNCSVHQEPMGKNQALLNLGHVRVYMERERILFLNDLFRTLHSLCIGKSRIPVVAGKELDLYRLYREITFVGGFECANKMDGTWGKVFRRLENYSNKVTDASYRLKRIYTQYLLPYENLNLNNGIVPPYTAAIANGTKAATTSAMATSGPYALPTQQASQMMQAASMQNMQNMQRMGIANQFQQHIQMHQQRQFHQQQIHTQMQMQRPQVGQNHANKHQTKNNGKFPLMSQHVQTQQQQIRAHMLFVQQQMAHQQAFAVSSQEQGAQSRLVKQQAGQNQPHKEFAASTKEAEGTSGIELASAPSQARTTVDDGMDLLGALTDHIPESMRTT</sequence>
<dbReference type="GO" id="GO:0003677">
    <property type="term" value="F:DNA binding"/>
    <property type="evidence" value="ECO:0007669"/>
    <property type="project" value="UniProtKB-KW"/>
</dbReference>
<dbReference type="SMART" id="SM01014">
    <property type="entry name" value="ARID"/>
    <property type="match status" value="1"/>
</dbReference>
<dbReference type="SMART" id="SM00501">
    <property type="entry name" value="BRIGHT"/>
    <property type="match status" value="1"/>
</dbReference>
<organism evidence="7">
    <name type="scientific">Amorphochlora amoebiformis</name>
    <dbReference type="NCBI Taxonomy" id="1561963"/>
    <lineage>
        <taxon>Eukaryota</taxon>
        <taxon>Sar</taxon>
        <taxon>Rhizaria</taxon>
        <taxon>Cercozoa</taxon>
        <taxon>Chlorarachniophyceae</taxon>
        <taxon>Amorphochlora</taxon>
    </lineage>
</organism>
<feature type="compositionally biased region" description="Basic and acidic residues" evidence="5">
    <location>
        <begin position="304"/>
        <end position="316"/>
    </location>
</feature>
<accession>A0A7S0GQA2</accession>
<dbReference type="GO" id="GO:0005634">
    <property type="term" value="C:nucleus"/>
    <property type="evidence" value="ECO:0007669"/>
    <property type="project" value="TreeGrafter"/>
</dbReference>
<evidence type="ECO:0000256" key="1">
    <source>
        <dbReference type="ARBA" id="ARBA00023015"/>
    </source>
</evidence>
<keyword evidence="2" id="KW-0238">DNA-binding</keyword>
<feature type="compositionally biased region" description="Polar residues" evidence="5">
    <location>
        <begin position="292"/>
        <end position="303"/>
    </location>
</feature>
<dbReference type="PROSITE" id="PS51011">
    <property type="entry name" value="ARID"/>
    <property type="match status" value="1"/>
</dbReference>
<keyword evidence="3" id="KW-0804">Transcription</keyword>
<dbReference type="InterPro" id="IPR045147">
    <property type="entry name" value="ARI3A/B/C"/>
</dbReference>
<dbReference type="SUPFAM" id="SSF46774">
    <property type="entry name" value="ARID-like"/>
    <property type="match status" value="1"/>
</dbReference>
<evidence type="ECO:0000256" key="4">
    <source>
        <dbReference type="ARBA" id="ARBA00023242"/>
    </source>
</evidence>
<dbReference type="AlphaFoldDB" id="A0A7S0GQA2"/>
<dbReference type="PANTHER" id="PTHR15348:SF0">
    <property type="entry name" value="PROTEIN DEAD RINGER"/>
    <property type="match status" value="1"/>
</dbReference>
<name>A0A7S0GQA2_9EUKA</name>
<gene>
    <name evidence="7" type="ORF">LAMO00422_LOCUS1112</name>
</gene>
<dbReference type="InterPro" id="IPR036431">
    <property type="entry name" value="ARID_dom_sf"/>
</dbReference>
<evidence type="ECO:0000259" key="6">
    <source>
        <dbReference type="PROSITE" id="PS51011"/>
    </source>
</evidence>
<evidence type="ECO:0000256" key="2">
    <source>
        <dbReference type="ARBA" id="ARBA00023125"/>
    </source>
</evidence>
<protein>
    <recommendedName>
        <fullName evidence="6">ARID domain-containing protein</fullName>
    </recommendedName>
</protein>
<keyword evidence="4" id="KW-0539">Nucleus</keyword>
<dbReference type="GO" id="GO:0006357">
    <property type="term" value="P:regulation of transcription by RNA polymerase II"/>
    <property type="evidence" value="ECO:0007669"/>
    <property type="project" value="InterPro"/>
</dbReference>
<feature type="region of interest" description="Disordered" evidence="5">
    <location>
        <begin position="292"/>
        <end position="332"/>
    </location>
</feature>